<dbReference type="AlphaFoldDB" id="A0A918V7L8"/>
<proteinExistence type="inferred from homology"/>
<feature type="transmembrane region" description="Helical" evidence="7">
    <location>
        <begin position="273"/>
        <end position="299"/>
    </location>
</feature>
<dbReference type="Pfam" id="PF02687">
    <property type="entry name" value="FtsX"/>
    <property type="match status" value="1"/>
</dbReference>
<keyword evidence="11" id="KW-1185">Reference proteome</keyword>
<dbReference type="Pfam" id="PF12704">
    <property type="entry name" value="MacB_PCD"/>
    <property type="match status" value="1"/>
</dbReference>
<dbReference type="PANTHER" id="PTHR30489">
    <property type="entry name" value="LIPOPROTEIN-RELEASING SYSTEM TRANSMEMBRANE PROTEIN LOLE"/>
    <property type="match status" value="1"/>
</dbReference>
<organism evidence="10 11">
    <name type="scientific">Algibacter mikhailovii</name>
    <dbReference type="NCBI Taxonomy" id="425498"/>
    <lineage>
        <taxon>Bacteria</taxon>
        <taxon>Pseudomonadati</taxon>
        <taxon>Bacteroidota</taxon>
        <taxon>Flavobacteriia</taxon>
        <taxon>Flavobacteriales</taxon>
        <taxon>Flavobacteriaceae</taxon>
        <taxon>Algibacter</taxon>
    </lineage>
</organism>
<reference evidence="10" key="2">
    <citation type="submission" date="2020-09" db="EMBL/GenBank/DDBJ databases">
        <authorList>
            <person name="Sun Q."/>
            <person name="Kim S."/>
        </authorList>
    </citation>
    <scope>NUCLEOTIDE SEQUENCE</scope>
    <source>
        <strain evidence="10">KCTC 12710</strain>
    </source>
</reference>
<keyword evidence="3" id="KW-1003">Cell membrane</keyword>
<feature type="domain" description="MacB-like periplasmic core" evidence="9">
    <location>
        <begin position="27"/>
        <end position="246"/>
    </location>
</feature>
<sequence>MSFSLYIAKRYLRSKSTNNAINFITYIAIIGVILGSASLFIVLSGFAGLKDFTLQFSSEIDPDLKAEASTGKSFFLDATDIAALNSIEDIVNYSQVVEERVFIASQNKNTLAVIKGVDAQFQSIVSIDSVIDYGEWLDQKSNQIVVGWGISNSLSLGILDYTRPINIYVPKPGKGQITSTKNAFNTVKALNVGIFFINESLNDKYIFAPIELAKDLLNYDANQITSIEFKLKEGADETQIKADIQAVLGDRVIIKNRAQLNDALYKMLNTENLAVYLIFTLVLIIAFFNVIGSLVMMMLDKKQSLNTLFNIGATVKDIRKIFFYQGSLMSVFGGLIGLAVAFVITLLQKTFNLVMITPSLAYPVVIKTENFFIVFLTISILGIIASRIASARITRSLVQDL</sequence>
<feature type="transmembrane region" description="Helical" evidence="7">
    <location>
        <begin position="371"/>
        <end position="389"/>
    </location>
</feature>
<name>A0A918V7L8_9FLAO</name>
<accession>A0A918V7L8</accession>
<evidence type="ECO:0000313" key="11">
    <source>
        <dbReference type="Proteomes" id="UP000636004"/>
    </source>
</evidence>
<reference evidence="10" key="1">
    <citation type="journal article" date="2014" name="Int. J. Syst. Evol. Microbiol.">
        <title>Complete genome sequence of Corynebacterium casei LMG S-19264T (=DSM 44701T), isolated from a smear-ripened cheese.</title>
        <authorList>
            <consortium name="US DOE Joint Genome Institute (JGI-PGF)"/>
            <person name="Walter F."/>
            <person name="Albersmeier A."/>
            <person name="Kalinowski J."/>
            <person name="Ruckert C."/>
        </authorList>
    </citation>
    <scope>NUCLEOTIDE SEQUENCE</scope>
    <source>
        <strain evidence="10">KCTC 12710</strain>
    </source>
</reference>
<keyword evidence="4 7" id="KW-0812">Transmembrane</keyword>
<feature type="transmembrane region" description="Helical" evidence="7">
    <location>
        <begin position="328"/>
        <end position="351"/>
    </location>
</feature>
<dbReference type="GO" id="GO:0098797">
    <property type="term" value="C:plasma membrane protein complex"/>
    <property type="evidence" value="ECO:0007669"/>
    <property type="project" value="TreeGrafter"/>
</dbReference>
<keyword evidence="6 7" id="KW-0472">Membrane</keyword>
<feature type="transmembrane region" description="Helical" evidence="7">
    <location>
        <begin position="21"/>
        <end position="49"/>
    </location>
</feature>
<gene>
    <name evidence="10" type="ORF">GCM10007028_11980</name>
</gene>
<dbReference type="EMBL" id="BMWZ01000002">
    <property type="protein sequence ID" value="GGZ76019.1"/>
    <property type="molecule type" value="Genomic_DNA"/>
</dbReference>
<protein>
    <submittedName>
        <fullName evidence="10">Membrane protein</fullName>
    </submittedName>
</protein>
<dbReference type="RefSeq" id="WP_189359865.1">
    <property type="nucleotide sequence ID" value="NZ_BMWZ01000002.1"/>
</dbReference>
<dbReference type="Proteomes" id="UP000636004">
    <property type="component" value="Unassembled WGS sequence"/>
</dbReference>
<evidence type="ECO:0000256" key="6">
    <source>
        <dbReference type="ARBA" id="ARBA00023136"/>
    </source>
</evidence>
<dbReference type="GO" id="GO:0044874">
    <property type="term" value="P:lipoprotein localization to outer membrane"/>
    <property type="evidence" value="ECO:0007669"/>
    <property type="project" value="TreeGrafter"/>
</dbReference>
<evidence type="ECO:0000313" key="10">
    <source>
        <dbReference type="EMBL" id="GGZ76019.1"/>
    </source>
</evidence>
<evidence type="ECO:0000256" key="4">
    <source>
        <dbReference type="ARBA" id="ARBA00022692"/>
    </source>
</evidence>
<evidence type="ECO:0000259" key="9">
    <source>
        <dbReference type="Pfam" id="PF12704"/>
    </source>
</evidence>
<keyword evidence="5 7" id="KW-1133">Transmembrane helix</keyword>
<evidence type="ECO:0000256" key="2">
    <source>
        <dbReference type="ARBA" id="ARBA00005236"/>
    </source>
</evidence>
<evidence type="ECO:0000256" key="1">
    <source>
        <dbReference type="ARBA" id="ARBA00004651"/>
    </source>
</evidence>
<comment type="subcellular location">
    <subcellularLocation>
        <location evidence="1">Cell membrane</location>
        <topology evidence="1">Multi-pass membrane protein</topology>
    </subcellularLocation>
</comment>
<feature type="domain" description="ABC3 transporter permease C-terminal" evidence="8">
    <location>
        <begin position="277"/>
        <end position="395"/>
    </location>
</feature>
<evidence type="ECO:0000256" key="7">
    <source>
        <dbReference type="SAM" id="Phobius"/>
    </source>
</evidence>
<dbReference type="InterPro" id="IPR025857">
    <property type="entry name" value="MacB_PCD"/>
</dbReference>
<comment type="similarity">
    <text evidence="2">Belongs to the ABC-4 integral membrane protein family. LolC/E subfamily.</text>
</comment>
<comment type="caution">
    <text evidence="10">The sequence shown here is derived from an EMBL/GenBank/DDBJ whole genome shotgun (WGS) entry which is preliminary data.</text>
</comment>
<evidence type="ECO:0000259" key="8">
    <source>
        <dbReference type="Pfam" id="PF02687"/>
    </source>
</evidence>
<dbReference type="InterPro" id="IPR003838">
    <property type="entry name" value="ABC3_permease_C"/>
</dbReference>
<dbReference type="InterPro" id="IPR051447">
    <property type="entry name" value="Lipoprotein-release_system"/>
</dbReference>
<evidence type="ECO:0000256" key="3">
    <source>
        <dbReference type="ARBA" id="ARBA00022475"/>
    </source>
</evidence>
<evidence type="ECO:0000256" key="5">
    <source>
        <dbReference type="ARBA" id="ARBA00022989"/>
    </source>
</evidence>
<dbReference type="PANTHER" id="PTHR30489:SF0">
    <property type="entry name" value="LIPOPROTEIN-RELEASING SYSTEM TRANSMEMBRANE PROTEIN LOLE"/>
    <property type="match status" value="1"/>
</dbReference>